<reference evidence="2 3" key="1">
    <citation type="submission" date="2018-11" db="EMBL/GenBank/DDBJ databases">
        <authorList>
            <consortium name="Pathogen Informatics"/>
        </authorList>
    </citation>
    <scope>NUCLEOTIDE SEQUENCE [LARGE SCALE GENOMIC DNA]</scope>
</reference>
<dbReference type="PANTHER" id="PTHR23250:SF1">
    <property type="entry name" value="TECTONIN BETA-PROPELLER REPEAT-CONTAINING PROTEIN 1"/>
    <property type="match status" value="1"/>
</dbReference>
<reference evidence="4" key="2">
    <citation type="submission" date="2019-09" db="UniProtKB">
        <authorList>
            <consortium name="WormBaseParasite"/>
        </authorList>
    </citation>
    <scope>IDENTIFICATION</scope>
</reference>
<dbReference type="SMART" id="SM00706">
    <property type="entry name" value="TECPR"/>
    <property type="match status" value="2"/>
</dbReference>
<dbReference type="Proteomes" id="UP000050761">
    <property type="component" value="Unassembled WGS sequence"/>
</dbReference>
<sequence>MESSPSLNIPGCMLSISAGVDGVVWSLAADGTVYALSSGFDLFSGNAVHIFVQRTEVVKEYQKHAFMRGFVSFQGSSSGVSAWMEGSRAVNGLYERLPSREWSWIENEYRLIDKEKYEDGWTYSETIDGAYCAAKKKGRARRRRWQRRCRYDGRGPWILVEAPPMRCIDVQRKQGDRILVWGVTTDGQVLLRQGVTAEQSQGTTWKHIVSDFCITAICAASPTCVYATTAEGRLLRRECSDQTDMECVDWSEVVYSPLRGVFSFCASEDFVVLLPANDTQLVLIDVKKAKSKTSLSIPKAIFITMDTQQNLYYCDGSNIVKLEKYCDSANQLLGTDYRVVESVSDGNYAQCCFT</sequence>
<dbReference type="InterPro" id="IPR051513">
    <property type="entry name" value="Tectonin_beta-prop"/>
</dbReference>
<dbReference type="EMBL" id="UZAH01027598">
    <property type="protein sequence ID" value="VDO93202.1"/>
    <property type="molecule type" value="Genomic_DNA"/>
</dbReference>
<evidence type="ECO:0000313" key="3">
    <source>
        <dbReference type="Proteomes" id="UP000050761"/>
    </source>
</evidence>
<dbReference type="OrthoDB" id="72441at2759"/>
<dbReference type="WBParaSite" id="HPBE_0001268401-mRNA-1">
    <property type="protein sequence ID" value="HPBE_0001268401-mRNA-1"/>
    <property type="gene ID" value="HPBE_0001268401"/>
</dbReference>
<proteinExistence type="predicted"/>
<evidence type="ECO:0000259" key="1">
    <source>
        <dbReference type="SMART" id="SM00694"/>
    </source>
</evidence>
<accession>A0A3P8DAB4</accession>
<organism evidence="3 4">
    <name type="scientific">Heligmosomoides polygyrus</name>
    <name type="common">Parasitic roundworm</name>
    <dbReference type="NCBI Taxonomy" id="6339"/>
    <lineage>
        <taxon>Eukaryota</taxon>
        <taxon>Metazoa</taxon>
        <taxon>Ecdysozoa</taxon>
        <taxon>Nematoda</taxon>
        <taxon>Chromadorea</taxon>
        <taxon>Rhabditida</taxon>
        <taxon>Rhabditina</taxon>
        <taxon>Rhabditomorpha</taxon>
        <taxon>Strongyloidea</taxon>
        <taxon>Heligmosomidae</taxon>
        <taxon>Heligmosomoides</taxon>
    </lineage>
</organism>
<protein>
    <submittedName>
        <fullName evidence="4">Peroxin/Ferlin domain-containing protein</fullName>
    </submittedName>
</protein>
<keyword evidence="3" id="KW-1185">Reference proteome</keyword>
<gene>
    <name evidence="2" type="ORF">HPBE_LOCUS12689</name>
</gene>
<dbReference type="InterPro" id="IPR006614">
    <property type="entry name" value="Peroxin/Ferlin"/>
</dbReference>
<name>A0A183FW95_HELPZ</name>
<dbReference type="AlphaFoldDB" id="A0A183FW95"/>
<accession>A0A183FW95</accession>
<dbReference type="GO" id="GO:0016020">
    <property type="term" value="C:membrane"/>
    <property type="evidence" value="ECO:0007669"/>
    <property type="project" value="InterPro"/>
</dbReference>
<dbReference type="InterPro" id="IPR006624">
    <property type="entry name" value="Beta-propeller_rpt_TECPR"/>
</dbReference>
<feature type="domain" description="Peroxin/Ferlin" evidence="1">
    <location>
        <begin position="120"/>
        <end position="152"/>
    </location>
</feature>
<evidence type="ECO:0000313" key="2">
    <source>
        <dbReference type="EMBL" id="VDO93202.1"/>
    </source>
</evidence>
<dbReference type="Pfam" id="PF06462">
    <property type="entry name" value="Hyd_WA"/>
    <property type="match status" value="1"/>
</dbReference>
<dbReference type="PANTHER" id="PTHR23250">
    <property type="entry name" value="DYSFERLIN-RELATED"/>
    <property type="match status" value="1"/>
</dbReference>
<evidence type="ECO:0000313" key="4">
    <source>
        <dbReference type="WBParaSite" id="HPBE_0001268401-mRNA-1"/>
    </source>
</evidence>
<dbReference type="SMART" id="SM00694">
    <property type="entry name" value="DysFC"/>
    <property type="match status" value="1"/>
</dbReference>